<keyword evidence="2" id="KW-1185">Reference proteome</keyword>
<evidence type="ECO:0000313" key="2">
    <source>
        <dbReference type="Proteomes" id="UP000317930"/>
    </source>
</evidence>
<sequence length="482" mass="52846">MSDFPIHEHDENEDHIDLSAMGYEGGSSGHLPAVASESDLAEMSDRYEAMAQDEEFINPFDFDFEEVSAPEAKPARVETKSDYVPDWQKQLLAARESRMSKIAGGSFIVNGLIQANETGLMYGDSGSKKTFLAIHIACCVASGMACFGKGVREGLVYYFAAEDPAGVRERVRGWEQAYNGGNPLPTMQLIPRAFDLVDREKQDKFVASVEALYSVLPPERRKTSLIIIDTLSANNAGMTNGGKPIDENSNNDMALVLTKSTELARRLGASLLFIHHSGKDSEKGARGASALRANVGYEIKVRGIKGQTGVIIEPTKLKMAASLPKRKVNFNAQPLPVELLEERRLARAELCADEDGGWRSEEYETTLVPVNRLQPVDVADEEAEGDNAKRAKKEPTHTQKIALFIRNEAGYHGITKEDIVGAMLTTKAIPDRNSINRALKDAVDKGYVLVTQGGRYKHDQTKTDGLAELMGETVKWTPPSEG</sequence>
<gene>
    <name evidence="1" type="ORF">AAM37_gp01</name>
</gene>
<dbReference type="EMBL" id="MK798143">
    <property type="protein sequence ID" value="QDH45672.1"/>
    <property type="molecule type" value="Genomic_DNA"/>
</dbReference>
<name>A0A513ZYD1_9CAUD</name>
<keyword evidence="1" id="KW-0347">Helicase</keyword>
<reference evidence="1 2" key="1">
    <citation type="submission" date="2019-04" db="EMBL/GenBank/DDBJ databases">
        <title>Complete genome sequence of Pantoea sp. infecting bacteriophage vB_PagM_AAM37.</title>
        <authorList>
            <person name="Truncaite L."/>
            <person name="Simoliuniene M."/>
            <person name="Zajanckauskaite A."/>
            <person name="Meskys R."/>
            <person name="Simoliunas E."/>
        </authorList>
    </citation>
    <scope>NUCLEOTIDE SEQUENCE [LARGE SCALE GENOMIC DNA]</scope>
    <source>
        <strain evidence="1">AAM37</strain>
    </source>
</reference>
<evidence type="ECO:0000313" key="1">
    <source>
        <dbReference type="EMBL" id="QDH45672.1"/>
    </source>
</evidence>
<organism evidence="1 2">
    <name type="scientific">Pantoea phage vB_PagM_AAM37</name>
    <dbReference type="NCBI Taxonomy" id="2588093"/>
    <lineage>
        <taxon>Viruses</taxon>
        <taxon>Duplodnaviria</taxon>
        <taxon>Heunggongvirae</taxon>
        <taxon>Uroviricota</taxon>
        <taxon>Caudoviricetes</taxon>
        <taxon>Dibbivirus</taxon>
        <taxon>Dibbivirus AAM37</taxon>
    </lineage>
</organism>
<dbReference type="InterPro" id="IPR027417">
    <property type="entry name" value="P-loop_NTPase"/>
</dbReference>
<dbReference type="SUPFAM" id="SSF52540">
    <property type="entry name" value="P-loop containing nucleoside triphosphate hydrolases"/>
    <property type="match status" value="1"/>
</dbReference>
<protein>
    <submittedName>
        <fullName evidence="1">Replicative helicase</fullName>
    </submittedName>
</protein>
<accession>A0A513ZYD1</accession>
<dbReference type="GO" id="GO:0004386">
    <property type="term" value="F:helicase activity"/>
    <property type="evidence" value="ECO:0007669"/>
    <property type="project" value="UniProtKB-KW"/>
</dbReference>
<dbReference type="Pfam" id="PF13481">
    <property type="entry name" value="AAA_25"/>
    <property type="match status" value="1"/>
</dbReference>
<proteinExistence type="predicted"/>
<keyword evidence="1" id="KW-0547">Nucleotide-binding</keyword>
<dbReference type="Gene3D" id="3.40.50.300">
    <property type="entry name" value="P-loop containing nucleotide triphosphate hydrolases"/>
    <property type="match status" value="1"/>
</dbReference>
<dbReference type="Proteomes" id="UP000317930">
    <property type="component" value="Segment"/>
</dbReference>
<keyword evidence="1" id="KW-0067">ATP-binding</keyword>
<keyword evidence="1" id="KW-0378">Hydrolase</keyword>